<dbReference type="Pfam" id="PF07284">
    <property type="entry name" value="BCHF"/>
    <property type="match status" value="1"/>
</dbReference>
<dbReference type="NCBIfam" id="TIGR02020">
    <property type="entry name" value="BchF"/>
    <property type="match status" value="1"/>
</dbReference>
<keyword evidence="2" id="KW-0472">Membrane</keyword>
<dbReference type="InterPro" id="IPR009905">
    <property type="entry name" value="BCHF"/>
</dbReference>
<feature type="transmembrane region" description="Helical" evidence="2">
    <location>
        <begin position="186"/>
        <end position="205"/>
    </location>
</feature>
<dbReference type="EMBL" id="CP000283">
    <property type="protein sequence ID" value="ABE40958.1"/>
    <property type="molecule type" value="Genomic_DNA"/>
</dbReference>
<evidence type="ECO:0000256" key="1">
    <source>
        <dbReference type="SAM" id="MobiDB-lite"/>
    </source>
</evidence>
<keyword evidence="2" id="KW-1133">Transmembrane helix</keyword>
<dbReference type="KEGG" id="rpd:RPD_3737"/>
<dbReference type="GO" id="GO:0030494">
    <property type="term" value="P:bacteriochlorophyll biosynthetic process"/>
    <property type="evidence" value="ECO:0007669"/>
    <property type="project" value="InterPro"/>
</dbReference>
<organism evidence="3 4">
    <name type="scientific">Rhodopseudomonas palustris (strain BisB5)</name>
    <dbReference type="NCBI Taxonomy" id="316057"/>
    <lineage>
        <taxon>Bacteria</taxon>
        <taxon>Pseudomonadati</taxon>
        <taxon>Pseudomonadota</taxon>
        <taxon>Alphaproteobacteria</taxon>
        <taxon>Hyphomicrobiales</taxon>
        <taxon>Nitrobacteraceae</taxon>
        <taxon>Rhodopseudomonas</taxon>
    </lineage>
</organism>
<dbReference type="AlphaFoldDB" id="Q132N1"/>
<dbReference type="GO" id="GO:0016836">
    <property type="term" value="F:hydro-lyase activity"/>
    <property type="evidence" value="ECO:0007669"/>
    <property type="project" value="InterPro"/>
</dbReference>
<dbReference type="GO" id="GO:0019685">
    <property type="term" value="P:photosynthesis, dark reaction"/>
    <property type="evidence" value="ECO:0007669"/>
    <property type="project" value="InterPro"/>
</dbReference>
<feature type="region of interest" description="Disordered" evidence="1">
    <location>
        <begin position="1"/>
        <end position="30"/>
    </location>
</feature>
<feature type="transmembrane region" description="Helical" evidence="2">
    <location>
        <begin position="116"/>
        <end position="140"/>
    </location>
</feature>
<evidence type="ECO:0000256" key="2">
    <source>
        <dbReference type="SAM" id="Phobius"/>
    </source>
</evidence>
<feature type="transmembrane region" description="Helical" evidence="2">
    <location>
        <begin position="86"/>
        <end position="110"/>
    </location>
</feature>
<gene>
    <name evidence="3" type="ordered locus">RPD_3737</name>
</gene>
<dbReference type="Proteomes" id="UP000001818">
    <property type="component" value="Chromosome"/>
</dbReference>
<protein>
    <submittedName>
        <fullName evidence="3">2-vinyl bacteriochlorophyllide hydratase</fullName>
    </submittedName>
</protein>
<feature type="transmembrane region" description="Helical" evidence="2">
    <location>
        <begin position="160"/>
        <end position="180"/>
    </location>
</feature>
<keyword evidence="2" id="KW-0812">Transmembrane</keyword>
<sequence>MQHRTASDQENEGLGAKVPHSSHSSVSHHRDRDVSNILYIDSVKTSSAVRHDVETDCAHDMSSSQRLKTLYTPEERARRDATKWTLVQGILAPVQFLVFLISLALVLRYLWIGDGYTVATASVVIKTLVLYTIMVTGAIWEREVFGCYLFAPAFFWEDVFSFLVLALHTAYLVMLFAGIGDPRQQMLVALAAYATYVVNAIQFVLKLRAARRDERIAAMSGPSVSGSRA</sequence>
<evidence type="ECO:0000313" key="4">
    <source>
        <dbReference type="Proteomes" id="UP000001818"/>
    </source>
</evidence>
<proteinExistence type="predicted"/>
<name>Q132N1_RHOPS</name>
<reference evidence="3 4" key="1">
    <citation type="submission" date="2006-03" db="EMBL/GenBank/DDBJ databases">
        <title>Complete sequence of Rhodopseudomonas palustris BisB5.</title>
        <authorList>
            <consortium name="US DOE Joint Genome Institute"/>
            <person name="Copeland A."/>
            <person name="Lucas S."/>
            <person name="Lapidus A."/>
            <person name="Barry K."/>
            <person name="Detter J.C."/>
            <person name="Glavina del Rio T."/>
            <person name="Hammon N."/>
            <person name="Israni S."/>
            <person name="Dalin E."/>
            <person name="Tice H."/>
            <person name="Pitluck S."/>
            <person name="Chain P."/>
            <person name="Malfatti S."/>
            <person name="Shin M."/>
            <person name="Vergez L."/>
            <person name="Schmutz J."/>
            <person name="Larimer F."/>
            <person name="Land M."/>
            <person name="Hauser L."/>
            <person name="Pelletier D.A."/>
            <person name="Kyrpides N."/>
            <person name="Lykidis A."/>
            <person name="Oda Y."/>
            <person name="Harwood C.S."/>
            <person name="Richardson P."/>
        </authorList>
    </citation>
    <scope>NUCLEOTIDE SEQUENCE [LARGE SCALE GENOMIC DNA]</scope>
    <source>
        <strain evidence="3 4">BisB5</strain>
    </source>
</reference>
<accession>Q132N1</accession>
<evidence type="ECO:0000313" key="3">
    <source>
        <dbReference type="EMBL" id="ABE40958.1"/>
    </source>
</evidence>
<dbReference type="eggNOG" id="ENOG502ZS4D">
    <property type="taxonomic scope" value="Bacteria"/>
</dbReference>
<dbReference type="HOGENOM" id="CLU_106299_0_0_5"/>
<dbReference type="STRING" id="316057.RPD_3737"/>